<dbReference type="Proteomes" id="UP001139263">
    <property type="component" value="Unassembled WGS sequence"/>
</dbReference>
<evidence type="ECO:0000313" key="3">
    <source>
        <dbReference type="Proteomes" id="UP001139263"/>
    </source>
</evidence>
<feature type="domain" description="Nucleotidyl transferase" evidence="1">
    <location>
        <begin position="2"/>
        <end position="234"/>
    </location>
</feature>
<keyword evidence="3" id="KW-1185">Reference proteome</keyword>
<evidence type="ECO:0000259" key="1">
    <source>
        <dbReference type="Pfam" id="PF00483"/>
    </source>
</evidence>
<dbReference type="NCBIfam" id="TIGR01208">
    <property type="entry name" value="rmlA_long"/>
    <property type="match status" value="1"/>
</dbReference>
<dbReference type="SUPFAM" id="SSF53448">
    <property type="entry name" value="Nucleotide-diphospho-sugar transferases"/>
    <property type="match status" value="1"/>
</dbReference>
<dbReference type="PANTHER" id="PTHR42883:SF2">
    <property type="entry name" value="THYMIDYLYLTRANSFERASE"/>
    <property type="match status" value="1"/>
</dbReference>
<accession>A0A9X1VA23</accession>
<reference evidence="2" key="1">
    <citation type="submission" date="2022-03" db="EMBL/GenBank/DDBJ databases">
        <title>Draft Genome Sequence of Firmicute Strain S0AB, a Heterotrophic Iron/Sulfur-Oxidizing Extreme Acidophile.</title>
        <authorList>
            <person name="Vergara E."/>
            <person name="Pakostova E."/>
            <person name="Johnson D.B."/>
            <person name="Holmes D.S."/>
        </authorList>
    </citation>
    <scope>NUCLEOTIDE SEQUENCE</scope>
    <source>
        <strain evidence="2">S0AB</strain>
    </source>
</reference>
<dbReference type="InterPro" id="IPR005908">
    <property type="entry name" value="G1P_thy_trans_l"/>
</dbReference>
<dbReference type="AlphaFoldDB" id="A0A9X1VA23"/>
<dbReference type="RefSeq" id="WP_241716122.1">
    <property type="nucleotide sequence ID" value="NZ_JALBUF010000014.1"/>
</dbReference>
<dbReference type="GO" id="GO:0019134">
    <property type="term" value="F:glucosamine-1-phosphate N-acetyltransferase activity"/>
    <property type="evidence" value="ECO:0007669"/>
    <property type="project" value="UniProtKB-EC"/>
</dbReference>
<dbReference type="Gene3D" id="2.160.10.10">
    <property type="entry name" value="Hexapeptide repeat proteins"/>
    <property type="match status" value="1"/>
</dbReference>
<dbReference type="Pfam" id="PF00483">
    <property type="entry name" value="NTP_transferase"/>
    <property type="match status" value="1"/>
</dbReference>
<dbReference type="Gene3D" id="3.90.550.10">
    <property type="entry name" value="Spore Coat Polysaccharide Biosynthesis Protein SpsA, Chain A"/>
    <property type="match status" value="1"/>
</dbReference>
<organism evidence="2 3">
    <name type="scientific">Sulfoacidibacillus ferrooxidans</name>
    <dbReference type="NCBI Taxonomy" id="2005001"/>
    <lineage>
        <taxon>Bacteria</taxon>
        <taxon>Bacillati</taxon>
        <taxon>Bacillota</taxon>
        <taxon>Bacilli</taxon>
        <taxon>Bacillales</taxon>
        <taxon>Alicyclobacillaceae</taxon>
        <taxon>Sulfoacidibacillus</taxon>
    </lineage>
</organism>
<protein>
    <submittedName>
        <fullName evidence="2">Bifunctional protein GlmU</fullName>
        <ecNumber evidence="2">2.3.1.157</ecNumber>
    </submittedName>
</protein>
<evidence type="ECO:0000313" key="2">
    <source>
        <dbReference type="EMBL" id="MCI0184441.1"/>
    </source>
</evidence>
<keyword evidence="2" id="KW-0012">Acyltransferase</keyword>
<dbReference type="PANTHER" id="PTHR42883">
    <property type="entry name" value="GLUCOSE-1-PHOSPHATE THYMIDYLTRANSFERASE"/>
    <property type="match status" value="1"/>
</dbReference>
<gene>
    <name evidence="2" type="primary">glmU_5</name>
    <name evidence="2" type="ORF">MM817_02738</name>
</gene>
<name>A0A9X1VA23_9BACL</name>
<proteinExistence type="predicted"/>
<dbReference type="InterPro" id="IPR029044">
    <property type="entry name" value="Nucleotide-diphossugar_trans"/>
</dbReference>
<keyword evidence="2" id="KW-0808">Transferase</keyword>
<sequence>MKGLILSGGKGTRLRPLTFTSAKQLLPVANRSILFLAIDAMRDAGIHDIGIIVGSTAKEVKRAVGDGSSLGVRITYIEQLEPLGLAHAVWKAESFLAGSSFAMMLGDNLIHGGIGHAVRQFIDQSPDALVLSGPVDEPEHFGIIQVHGDQVTRLIEKPSQDVGNLALCGVYLFQPIIHRAIHSIQPSTRGELEITDAIQWLVDQQYSVTYAQVSSWWKDTGRPCDLLDANRLLLEDLSTDIQGSIDDQSVVIGPVYVGPGTIIKQTTLRGPISIGCDCYIDHAYIGPYTSLGDDVSVVDTEIEYSVVLSGCAIVQGPRLDQCLLGRNVQINRAKHSPHAFHMVLGDSSTWEWACHSV</sequence>
<dbReference type="InterPro" id="IPR005835">
    <property type="entry name" value="NTP_transferase_dom"/>
</dbReference>
<dbReference type="EC" id="2.3.1.157" evidence="2"/>
<dbReference type="EMBL" id="JALBUF010000014">
    <property type="protein sequence ID" value="MCI0184441.1"/>
    <property type="molecule type" value="Genomic_DNA"/>
</dbReference>
<dbReference type="CDD" id="cd04189">
    <property type="entry name" value="G1P_TT_long"/>
    <property type="match status" value="1"/>
</dbReference>
<comment type="caution">
    <text evidence="2">The sequence shown here is derived from an EMBL/GenBank/DDBJ whole genome shotgun (WGS) entry which is preliminary data.</text>
</comment>